<comment type="cofactor">
    <cofactor evidence="1">
        <name>Mg(2+)</name>
        <dbReference type="ChEBI" id="CHEBI:18420"/>
    </cofactor>
</comment>
<evidence type="ECO:0000313" key="4">
    <source>
        <dbReference type="Proteomes" id="UP000502533"/>
    </source>
</evidence>
<dbReference type="PANTHER" id="PTHR43046">
    <property type="entry name" value="GDP-MANNOSE MANNOSYL HYDROLASE"/>
    <property type="match status" value="1"/>
</dbReference>
<evidence type="ECO:0000256" key="1">
    <source>
        <dbReference type="ARBA" id="ARBA00001946"/>
    </source>
</evidence>
<organism evidence="3 4">
    <name type="scientific">Komagataeibacter rhaeticus</name>
    <dbReference type="NCBI Taxonomy" id="215221"/>
    <lineage>
        <taxon>Bacteria</taxon>
        <taxon>Pseudomonadati</taxon>
        <taxon>Pseudomonadota</taxon>
        <taxon>Alphaproteobacteria</taxon>
        <taxon>Acetobacterales</taxon>
        <taxon>Acetobacteraceae</taxon>
        <taxon>Komagataeibacter</taxon>
    </lineage>
</organism>
<keyword evidence="2 3" id="KW-0378">Hydrolase</keyword>
<dbReference type="PROSITE" id="PS51462">
    <property type="entry name" value="NUDIX"/>
    <property type="match status" value="1"/>
</dbReference>
<dbReference type="PANTHER" id="PTHR43046:SF16">
    <property type="entry name" value="ADP-RIBOSE PYROPHOSPHATASE YJHB-RELATED"/>
    <property type="match status" value="1"/>
</dbReference>
<dbReference type="InterPro" id="IPR015797">
    <property type="entry name" value="NUDIX_hydrolase-like_dom_sf"/>
</dbReference>
<dbReference type="InterPro" id="IPR000086">
    <property type="entry name" value="NUDIX_hydrolase_dom"/>
</dbReference>
<protein>
    <submittedName>
        <fullName evidence="3">NUDIX hydrolase</fullName>
    </submittedName>
</protein>
<keyword evidence="4" id="KW-1185">Reference proteome</keyword>
<dbReference type="AlphaFoldDB" id="A0A181C803"/>
<dbReference type="KEGG" id="kre:GWK63_03205"/>
<dbReference type="GeneID" id="85021154"/>
<proteinExistence type="predicted"/>
<gene>
    <name evidence="3" type="ORF">GWK63_03205</name>
</gene>
<dbReference type="SUPFAM" id="SSF55811">
    <property type="entry name" value="Nudix"/>
    <property type="match status" value="1"/>
</dbReference>
<dbReference type="RefSeq" id="WP_007399080.1">
    <property type="nucleotide sequence ID" value="NZ_CP050139.1"/>
</dbReference>
<evidence type="ECO:0000256" key="2">
    <source>
        <dbReference type="ARBA" id="ARBA00022801"/>
    </source>
</evidence>
<dbReference type="CDD" id="cd04672">
    <property type="entry name" value="NUDIX_CDP-Chase_like"/>
    <property type="match status" value="1"/>
</dbReference>
<dbReference type="Proteomes" id="UP000502533">
    <property type="component" value="Chromosome"/>
</dbReference>
<name>A0A181C803_9PROT</name>
<accession>A0A181C803</accession>
<dbReference type="Gene3D" id="3.90.79.10">
    <property type="entry name" value="Nucleoside Triphosphate Pyrophosphohydrolase"/>
    <property type="match status" value="1"/>
</dbReference>
<dbReference type="EMBL" id="CP050139">
    <property type="protein sequence ID" value="QIP34626.1"/>
    <property type="molecule type" value="Genomic_DNA"/>
</dbReference>
<dbReference type="Pfam" id="PF00293">
    <property type="entry name" value="NUDIX"/>
    <property type="match status" value="1"/>
</dbReference>
<dbReference type="Gene3D" id="6.10.250.1120">
    <property type="match status" value="1"/>
</dbReference>
<dbReference type="Pfam" id="PF12535">
    <property type="entry name" value="Nudix_N"/>
    <property type="match status" value="1"/>
</dbReference>
<evidence type="ECO:0000313" key="3">
    <source>
        <dbReference type="EMBL" id="QIP34626.1"/>
    </source>
</evidence>
<reference evidence="3 4" key="1">
    <citation type="submission" date="2020-03" db="EMBL/GenBank/DDBJ databases">
        <title>Isolation of cellulose-producing strains, genome characterization and application of the synthesized cellulose films as an economical and sustainable material for piezoelectric sensor construction.</title>
        <authorList>
            <person name="Mangayil R.K."/>
        </authorList>
    </citation>
    <scope>NUCLEOTIDE SEQUENCE [LARGE SCALE GENOMIC DNA]</scope>
    <source>
        <strain evidence="3 4">ENS 9a1a</strain>
    </source>
</reference>
<dbReference type="GO" id="GO:0016787">
    <property type="term" value="F:hydrolase activity"/>
    <property type="evidence" value="ECO:0007669"/>
    <property type="project" value="UniProtKB-KW"/>
</dbReference>
<sequence>MNGPVTPRWLIWARELQALAQSGLAYAESPFDRERYEGIRQIAAEMMATGSDADMARVLDLFTAQDGYATPKAVVRAAVFDDRGRILLVREVLDHDRWTLPGGWADVNLSPVENTVKEVREESGFDVRVTRLAAVWDRDRQGHPPGPFSCYTLCFLCELTGGVATTSVETSEIGWFAEDDIPADLSLGRVLPQQIARLFAHRRDAGLPTDFD</sequence>
<dbReference type="InterPro" id="IPR059176">
    <property type="entry name" value="UDP-X_N"/>
</dbReference>